<proteinExistence type="predicted"/>
<dbReference type="InParanoid" id="A0A0U5JED8"/>
<name>A0A0U5JED8_9BACT</name>
<dbReference type="PATRIC" id="fig|389348.3.peg.1251"/>
<evidence type="ECO:0000313" key="2">
    <source>
        <dbReference type="Proteomes" id="UP000069902"/>
    </source>
</evidence>
<accession>A0A0U5JED8</accession>
<gene>
    <name evidence="1" type="ORF">PNK_1134</name>
</gene>
<dbReference type="RefSeq" id="WP_158021715.1">
    <property type="nucleotide sequence ID" value="NZ_LN879502.1"/>
</dbReference>
<dbReference type="AlphaFoldDB" id="A0A0U5JED8"/>
<dbReference type="KEGG" id="pnl:PNK_1134"/>
<dbReference type="EMBL" id="LN879502">
    <property type="protein sequence ID" value="CUI16751.1"/>
    <property type="molecule type" value="Genomic_DNA"/>
</dbReference>
<evidence type="ECO:0000313" key="1">
    <source>
        <dbReference type="EMBL" id="CUI16751.1"/>
    </source>
</evidence>
<dbReference type="Proteomes" id="UP000069902">
    <property type="component" value="Chromosome cPNK"/>
</dbReference>
<organism evidence="1 2">
    <name type="scientific">Candidatus Protochlamydia naegleriophila</name>
    <dbReference type="NCBI Taxonomy" id="389348"/>
    <lineage>
        <taxon>Bacteria</taxon>
        <taxon>Pseudomonadati</taxon>
        <taxon>Chlamydiota</taxon>
        <taxon>Chlamydiia</taxon>
        <taxon>Parachlamydiales</taxon>
        <taxon>Parachlamydiaceae</taxon>
        <taxon>Candidatus Protochlamydia</taxon>
    </lineage>
</organism>
<reference evidence="2" key="1">
    <citation type="submission" date="2015-09" db="EMBL/GenBank/DDBJ databases">
        <authorList>
            <person name="Bertelli C."/>
        </authorList>
    </citation>
    <scope>NUCLEOTIDE SEQUENCE [LARGE SCALE GENOMIC DNA]</scope>
    <source>
        <strain evidence="2">KNic</strain>
    </source>
</reference>
<sequence length="45" mass="5305">MTASKCALKIEQLSFQIQGRPILKKLCCEALAGDFIYFERREWIR</sequence>
<protein>
    <submittedName>
        <fullName evidence="1">Uncharacterized protein</fullName>
    </submittedName>
</protein>
<keyword evidence="2" id="KW-1185">Reference proteome</keyword>